<dbReference type="InterPro" id="IPR001242">
    <property type="entry name" value="Condensation_dom"/>
</dbReference>
<dbReference type="CDD" id="cd19531">
    <property type="entry name" value="LCL_NRPS-like"/>
    <property type="match status" value="1"/>
</dbReference>
<dbReference type="SUPFAM" id="SSF47336">
    <property type="entry name" value="ACP-like"/>
    <property type="match status" value="1"/>
</dbReference>
<dbReference type="FunFam" id="1.10.1200.10:FF:000005">
    <property type="entry name" value="Nonribosomal peptide synthetase 1"/>
    <property type="match status" value="1"/>
</dbReference>
<dbReference type="Gene3D" id="3.30.559.30">
    <property type="entry name" value="Nonribosomal peptide synthetase, condensation domain"/>
    <property type="match status" value="1"/>
</dbReference>
<dbReference type="SUPFAM" id="SSF52777">
    <property type="entry name" value="CoA-dependent acyltransferases"/>
    <property type="match status" value="2"/>
</dbReference>
<dbReference type="Gene3D" id="1.10.1200.10">
    <property type="entry name" value="ACP-like"/>
    <property type="match status" value="1"/>
</dbReference>
<sequence>LDPFSDKPGARMYRTGDLARYLPEGNLEFLGRNDHQVKIRGFRIEPGEIEARLVEHPAVNEAVVLALGGGQEKRLVAYVAAEAHEGLVNSLRTHLSAILPDYMVPSAFVRLDVLPLTPNGKLDRQALPAPDSEAFARQVYASPQGETETTLAAIWRELLGIEQISRHDNFFALGGHSLLAVRMMNRVAALGVELPLTTLFTSPTLMAFAEVMAARSGQQNASLPAILPISREEALPLSFAQQRLWFLAQWDGASETYHIPMALHLCGQLDIVAWQQALDTLFARHEALRSVFVSVDGQPQVRLLEVDSGLPLSQHDLRGLPDADIVLERLSAGEVHTPFDLDRGPLIRACLIRLADDEYRFLLTQHHIISDGWSVSVLIRELNALYTAFLAGQPDPLPPLAIQYPDYAAWQRQWLSAERTRIQSDYWRTMLADAPVLLDLPTDRPRPPEQSFAGNVVPVNLDAELTTALKRLSKQHGVTLFMTLLSAWAIVLSRLSGQEDVVIGTPSAGRSRQEVEPLIGFFVNTLALRMDLSGELTVAELLARVRQTALAAQEHQDLPFEQVVEIVQPPRRLAHTPLFQVMFAWQNNENPEWTLPGLGVSAVDHTIDNVKFDLDLSLAEEEDRIVGALGYATALFDQQTIERQVGYLHTVLREMVVPAQQRIGEINILPPAERRLLLETWNATETAYPDQWCVHQLFEQQVEKTPDATALEYEAQTLSYAQLNARANRLAHQLIALGVEPDQRVAICVSRSPAMVVGI</sequence>
<evidence type="ECO:0000313" key="6">
    <source>
        <dbReference type="EMBL" id="NHB94782.1"/>
    </source>
</evidence>
<dbReference type="PANTHER" id="PTHR45527">
    <property type="entry name" value="NONRIBOSOMAL PEPTIDE SYNTHETASE"/>
    <property type="match status" value="1"/>
</dbReference>
<dbReference type="SUPFAM" id="SSF56801">
    <property type="entry name" value="Acetyl-CoA synthetase-like"/>
    <property type="match status" value="2"/>
</dbReference>
<dbReference type="FunFam" id="3.30.300.30:FF:000010">
    <property type="entry name" value="Enterobactin synthetase component F"/>
    <property type="match status" value="1"/>
</dbReference>
<dbReference type="GO" id="GO:0005829">
    <property type="term" value="C:cytosol"/>
    <property type="evidence" value="ECO:0007669"/>
    <property type="project" value="TreeGrafter"/>
</dbReference>
<evidence type="ECO:0000256" key="4">
    <source>
        <dbReference type="ARBA" id="ARBA00022553"/>
    </source>
</evidence>
<dbReference type="SMART" id="SM00823">
    <property type="entry name" value="PKS_PP"/>
    <property type="match status" value="1"/>
</dbReference>
<organism evidence="6 7">
    <name type="scientific">Photorhabdus cinerea</name>
    <dbReference type="NCBI Taxonomy" id="471575"/>
    <lineage>
        <taxon>Bacteria</taxon>
        <taxon>Pseudomonadati</taxon>
        <taxon>Pseudomonadota</taxon>
        <taxon>Gammaproteobacteria</taxon>
        <taxon>Enterobacterales</taxon>
        <taxon>Morganellaceae</taxon>
        <taxon>Photorhabdus</taxon>
    </lineage>
</organism>
<dbReference type="Pfam" id="PF00501">
    <property type="entry name" value="AMP-binding"/>
    <property type="match status" value="1"/>
</dbReference>
<dbReference type="InterPro" id="IPR009081">
    <property type="entry name" value="PP-bd_ACP"/>
</dbReference>
<dbReference type="GO" id="GO:0044550">
    <property type="term" value="P:secondary metabolite biosynthetic process"/>
    <property type="evidence" value="ECO:0007669"/>
    <property type="project" value="TreeGrafter"/>
</dbReference>
<dbReference type="Pfam" id="PF00550">
    <property type="entry name" value="PP-binding"/>
    <property type="match status" value="1"/>
</dbReference>
<dbReference type="EMBL" id="PUJW01000087">
    <property type="protein sequence ID" value="NHB94782.1"/>
    <property type="molecule type" value="Genomic_DNA"/>
</dbReference>
<comment type="caution">
    <text evidence="6">The sequence shown here is derived from an EMBL/GenBank/DDBJ whole genome shotgun (WGS) entry which is preliminary data.</text>
</comment>
<dbReference type="InterPro" id="IPR045851">
    <property type="entry name" value="AMP-bd_C_sf"/>
</dbReference>
<dbReference type="Gene3D" id="3.30.559.10">
    <property type="entry name" value="Chloramphenicol acetyltransferase-like domain"/>
    <property type="match status" value="1"/>
</dbReference>
<dbReference type="AlphaFoldDB" id="A0A7X5QI76"/>
<dbReference type="InterPro" id="IPR023213">
    <property type="entry name" value="CAT-like_dom_sf"/>
</dbReference>
<evidence type="ECO:0000256" key="1">
    <source>
        <dbReference type="ARBA" id="ARBA00001957"/>
    </source>
</evidence>
<evidence type="ECO:0000256" key="2">
    <source>
        <dbReference type="ARBA" id="ARBA00006432"/>
    </source>
</evidence>
<dbReference type="InterPro" id="IPR036736">
    <property type="entry name" value="ACP-like_sf"/>
</dbReference>
<feature type="non-terminal residue" evidence="6">
    <location>
        <position position="759"/>
    </location>
</feature>
<dbReference type="GO" id="GO:0043041">
    <property type="term" value="P:amino acid activation for nonribosomal peptide biosynthetic process"/>
    <property type="evidence" value="ECO:0007669"/>
    <property type="project" value="TreeGrafter"/>
</dbReference>
<comment type="similarity">
    <text evidence="2">Belongs to the ATP-dependent AMP-binding enzyme family.</text>
</comment>
<dbReference type="FunFam" id="3.30.559.10:FF:000012">
    <property type="entry name" value="Non-ribosomal peptide synthetase"/>
    <property type="match status" value="1"/>
</dbReference>
<dbReference type="InterPro" id="IPR042099">
    <property type="entry name" value="ANL_N_sf"/>
</dbReference>
<protein>
    <submittedName>
        <fullName evidence="6">Non-ribosomal peptide synthetase</fullName>
    </submittedName>
</protein>
<comment type="cofactor">
    <cofactor evidence="1">
        <name>pantetheine 4'-phosphate</name>
        <dbReference type="ChEBI" id="CHEBI:47942"/>
    </cofactor>
</comment>
<feature type="domain" description="Carrier" evidence="5">
    <location>
        <begin position="142"/>
        <end position="216"/>
    </location>
</feature>
<dbReference type="InterPro" id="IPR025110">
    <property type="entry name" value="AMP-bd_C"/>
</dbReference>
<accession>A0A7X5QI76</accession>
<dbReference type="InterPro" id="IPR000873">
    <property type="entry name" value="AMP-dep_synth/lig_dom"/>
</dbReference>
<evidence type="ECO:0000256" key="3">
    <source>
        <dbReference type="ARBA" id="ARBA00022450"/>
    </source>
</evidence>
<reference evidence="6 7" key="1">
    <citation type="submission" date="2018-02" db="EMBL/GenBank/DDBJ databases">
        <authorList>
            <person name="Machado R.A."/>
        </authorList>
    </citation>
    <scope>NUCLEOTIDE SEQUENCE [LARGE SCALE GENOMIC DNA]</scope>
    <source>
        <strain evidence="6 7">DSM 19724</strain>
    </source>
</reference>
<dbReference type="Pfam" id="PF13193">
    <property type="entry name" value="AMP-binding_C"/>
    <property type="match status" value="1"/>
</dbReference>
<dbReference type="GO" id="GO:0003824">
    <property type="term" value="F:catalytic activity"/>
    <property type="evidence" value="ECO:0007669"/>
    <property type="project" value="InterPro"/>
</dbReference>
<feature type="non-terminal residue" evidence="6">
    <location>
        <position position="1"/>
    </location>
</feature>
<proteinExistence type="inferred from homology"/>
<dbReference type="PROSITE" id="PS50075">
    <property type="entry name" value="CARRIER"/>
    <property type="match status" value="1"/>
</dbReference>
<gene>
    <name evidence="6" type="ORF">C5469_22765</name>
</gene>
<evidence type="ECO:0000259" key="5">
    <source>
        <dbReference type="PROSITE" id="PS50075"/>
    </source>
</evidence>
<evidence type="ECO:0000313" key="7">
    <source>
        <dbReference type="Proteomes" id="UP000591844"/>
    </source>
</evidence>
<dbReference type="RefSeq" id="WP_166310925.1">
    <property type="nucleotide sequence ID" value="NZ_CAWPIB010000087.1"/>
</dbReference>
<name>A0A7X5QI76_9GAMM</name>
<dbReference type="Gene3D" id="3.40.50.12780">
    <property type="entry name" value="N-terminal domain of ligase-like"/>
    <property type="match status" value="2"/>
</dbReference>
<keyword evidence="3" id="KW-0596">Phosphopantetheine</keyword>
<dbReference type="Proteomes" id="UP000591844">
    <property type="component" value="Unassembled WGS sequence"/>
</dbReference>
<keyword evidence="7" id="KW-1185">Reference proteome</keyword>
<dbReference type="Gene3D" id="3.30.300.30">
    <property type="match status" value="1"/>
</dbReference>
<dbReference type="Pfam" id="PF00668">
    <property type="entry name" value="Condensation"/>
    <property type="match status" value="1"/>
</dbReference>
<dbReference type="GO" id="GO:0031177">
    <property type="term" value="F:phosphopantetheine binding"/>
    <property type="evidence" value="ECO:0007669"/>
    <property type="project" value="InterPro"/>
</dbReference>
<dbReference type="InterPro" id="IPR020806">
    <property type="entry name" value="PKS_PP-bd"/>
</dbReference>
<dbReference type="PANTHER" id="PTHR45527:SF1">
    <property type="entry name" value="FATTY ACID SYNTHASE"/>
    <property type="match status" value="1"/>
</dbReference>
<keyword evidence="4" id="KW-0597">Phosphoprotein</keyword>